<dbReference type="EMBL" id="OX597814">
    <property type="protein sequence ID" value="CAI9715840.1"/>
    <property type="molecule type" value="Genomic_DNA"/>
</dbReference>
<keyword evidence="2" id="KW-1185">Reference proteome</keyword>
<proteinExistence type="predicted"/>
<accession>A0AA36AGQ0</accession>
<organism evidence="1 2">
    <name type="scientific">Octopus vulgaris</name>
    <name type="common">Common octopus</name>
    <dbReference type="NCBI Taxonomy" id="6645"/>
    <lineage>
        <taxon>Eukaryota</taxon>
        <taxon>Metazoa</taxon>
        <taxon>Spiralia</taxon>
        <taxon>Lophotrochozoa</taxon>
        <taxon>Mollusca</taxon>
        <taxon>Cephalopoda</taxon>
        <taxon>Coleoidea</taxon>
        <taxon>Octopodiformes</taxon>
        <taxon>Octopoda</taxon>
        <taxon>Incirrata</taxon>
        <taxon>Octopodidae</taxon>
        <taxon>Octopus</taxon>
    </lineage>
</organism>
<protein>
    <submittedName>
        <fullName evidence="1">Uncharacterized protein</fullName>
    </submittedName>
</protein>
<gene>
    <name evidence="1" type="ORF">OCTVUL_1B029282</name>
</gene>
<dbReference type="AlphaFoldDB" id="A0AA36AGQ0"/>
<name>A0AA36AGQ0_OCTVU</name>
<sequence length="79" mass="9128">MYRAIRSILYRDNNSFQVYCDIFKKIDDASIAMQMAKKAKNVKRARRASMRYTGGYAEPENGGFQTLDAAAQRYSLYKT</sequence>
<evidence type="ECO:0000313" key="1">
    <source>
        <dbReference type="EMBL" id="CAI9715840.1"/>
    </source>
</evidence>
<evidence type="ECO:0000313" key="2">
    <source>
        <dbReference type="Proteomes" id="UP001162480"/>
    </source>
</evidence>
<dbReference type="Proteomes" id="UP001162480">
    <property type="component" value="Chromosome 1"/>
</dbReference>
<reference evidence="1" key="1">
    <citation type="submission" date="2023-08" db="EMBL/GenBank/DDBJ databases">
        <authorList>
            <person name="Alioto T."/>
            <person name="Alioto T."/>
            <person name="Gomez Garrido J."/>
        </authorList>
    </citation>
    <scope>NUCLEOTIDE SEQUENCE</scope>
</reference>